<reference evidence="8" key="2">
    <citation type="journal article" date="2019" name="Int. J. Syst. Evol. Microbiol.">
        <title>The Global Catalogue of Microorganisms (GCM) 10K type strain sequencing project: providing services to taxonomists for standard genome sequencing and annotation.</title>
        <authorList>
            <consortium name="The Broad Institute Genomics Platform"/>
            <consortium name="The Broad Institute Genome Sequencing Center for Infectious Disease"/>
            <person name="Wu L."/>
            <person name="Ma J."/>
        </authorList>
    </citation>
    <scope>NUCLEOTIDE SEQUENCE [LARGE SCALE GENOMIC DNA]</scope>
    <source>
        <strain evidence="8">NBRC 107715</strain>
    </source>
</reference>
<feature type="domain" description="HTH marR-type" evidence="4">
    <location>
        <begin position="13"/>
        <end position="144"/>
    </location>
</feature>
<dbReference type="PANTHER" id="PTHR33164:SF43">
    <property type="entry name" value="HTH-TYPE TRANSCRIPTIONAL REPRESSOR YETL"/>
    <property type="match status" value="1"/>
</dbReference>
<dbReference type="InterPro" id="IPR036388">
    <property type="entry name" value="WH-like_DNA-bd_sf"/>
</dbReference>
<evidence type="ECO:0000313" key="7">
    <source>
        <dbReference type="Proteomes" id="UP000321960"/>
    </source>
</evidence>
<name>A0A512J7A1_9HYPH</name>
<dbReference type="GO" id="GO:0003677">
    <property type="term" value="F:DNA binding"/>
    <property type="evidence" value="ECO:0007669"/>
    <property type="project" value="UniProtKB-KW"/>
</dbReference>
<evidence type="ECO:0000313" key="5">
    <source>
        <dbReference type="EMBL" id="GEP05749.1"/>
    </source>
</evidence>
<dbReference type="PROSITE" id="PS01117">
    <property type="entry name" value="HTH_MARR_1"/>
    <property type="match status" value="1"/>
</dbReference>
<dbReference type="OrthoDB" id="9807800at2"/>
<keyword evidence="2" id="KW-0238">DNA-binding</keyword>
<dbReference type="Pfam" id="PF12802">
    <property type="entry name" value="MarR_2"/>
    <property type="match status" value="1"/>
</dbReference>
<gene>
    <name evidence="6" type="ORF">GCM10007888_63330</name>
    <name evidence="5" type="ORF">MOX02_37870</name>
</gene>
<accession>A0A512J7A1</accession>
<dbReference type="Proteomes" id="UP000321960">
    <property type="component" value="Unassembled WGS sequence"/>
</dbReference>
<dbReference type="SUPFAM" id="SSF46785">
    <property type="entry name" value="Winged helix' DNA-binding domain"/>
    <property type="match status" value="1"/>
</dbReference>
<comment type="caution">
    <text evidence="5">The sequence shown here is derived from an EMBL/GenBank/DDBJ whole genome shotgun (WGS) entry which is preliminary data.</text>
</comment>
<sequence>MGQSADETLAPADYAALAAFRHALRRFLAFSRAAAQEAGLPPQQHQALLAIKGARPPVSVGQLAESLIVAPHTAAELAERLEAAGLVTRAPSAADRRRLDLTLTGKAEAVLGRLSAAHRAELRAVGPLLRDLLRTIEGGEPDPP</sequence>
<dbReference type="EMBL" id="BJZU01000077">
    <property type="protein sequence ID" value="GEP05749.1"/>
    <property type="molecule type" value="Genomic_DNA"/>
</dbReference>
<dbReference type="GO" id="GO:0003700">
    <property type="term" value="F:DNA-binding transcription factor activity"/>
    <property type="evidence" value="ECO:0007669"/>
    <property type="project" value="InterPro"/>
</dbReference>
<evidence type="ECO:0000259" key="4">
    <source>
        <dbReference type="PROSITE" id="PS50995"/>
    </source>
</evidence>
<dbReference type="InterPro" id="IPR036390">
    <property type="entry name" value="WH_DNA-bd_sf"/>
</dbReference>
<keyword evidence="3" id="KW-0804">Transcription</keyword>
<dbReference type="PROSITE" id="PS50995">
    <property type="entry name" value="HTH_MARR_2"/>
    <property type="match status" value="1"/>
</dbReference>
<dbReference type="EMBL" id="BSPK01000118">
    <property type="protein sequence ID" value="GLS67948.1"/>
    <property type="molecule type" value="Genomic_DNA"/>
</dbReference>
<dbReference type="InterPro" id="IPR000835">
    <property type="entry name" value="HTH_MarR-typ"/>
</dbReference>
<proteinExistence type="predicted"/>
<evidence type="ECO:0000313" key="8">
    <source>
        <dbReference type="Proteomes" id="UP001156856"/>
    </source>
</evidence>
<dbReference type="AlphaFoldDB" id="A0A512J7A1"/>
<keyword evidence="1" id="KW-0805">Transcription regulation</keyword>
<dbReference type="InterPro" id="IPR023187">
    <property type="entry name" value="Tscrpt_reg_MarR-type_CS"/>
</dbReference>
<dbReference type="Proteomes" id="UP001156856">
    <property type="component" value="Unassembled WGS sequence"/>
</dbReference>
<evidence type="ECO:0000313" key="6">
    <source>
        <dbReference type="EMBL" id="GLS67948.1"/>
    </source>
</evidence>
<reference evidence="5 7" key="3">
    <citation type="submission" date="2019-07" db="EMBL/GenBank/DDBJ databases">
        <title>Whole genome shotgun sequence of Methylobacterium oxalidis NBRC 107715.</title>
        <authorList>
            <person name="Hosoyama A."/>
            <person name="Uohara A."/>
            <person name="Ohji S."/>
            <person name="Ichikawa N."/>
        </authorList>
    </citation>
    <scope>NUCLEOTIDE SEQUENCE [LARGE SCALE GENOMIC DNA]</scope>
    <source>
        <strain evidence="5 7">NBRC 107715</strain>
    </source>
</reference>
<dbReference type="PANTHER" id="PTHR33164">
    <property type="entry name" value="TRANSCRIPTIONAL REGULATOR, MARR FAMILY"/>
    <property type="match status" value="1"/>
</dbReference>
<evidence type="ECO:0000256" key="1">
    <source>
        <dbReference type="ARBA" id="ARBA00023015"/>
    </source>
</evidence>
<dbReference type="Gene3D" id="1.10.10.10">
    <property type="entry name" value="Winged helix-like DNA-binding domain superfamily/Winged helix DNA-binding domain"/>
    <property type="match status" value="1"/>
</dbReference>
<protein>
    <recommendedName>
        <fullName evidence="4">HTH marR-type domain-containing protein</fullName>
    </recommendedName>
</protein>
<reference evidence="6" key="1">
    <citation type="journal article" date="2014" name="Int. J. Syst. Evol. Microbiol.">
        <title>Complete genome of a new Firmicutes species belonging to the dominant human colonic microbiota ('Ruminococcus bicirculans') reveals two chromosomes and a selective capacity to utilize plant glucans.</title>
        <authorList>
            <consortium name="NISC Comparative Sequencing Program"/>
            <person name="Wegmann U."/>
            <person name="Louis P."/>
            <person name="Goesmann A."/>
            <person name="Henrissat B."/>
            <person name="Duncan S.H."/>
            <person name="Flint H.J."/>
        </authorList>
    </citation>
    <scope>NUCLEOTIDE SEQUENCE</scope>
    <source>
        <strain evidence="6">NBRC 107715</strain>
    </source>
</reference>
<dbReference type="GO" id="GO:0006950">
    <property type="term" value="P:response to stress"/>
    <property type="evidence" value="ECO:0007669"/>
    <property type="project" value="TreeGrafter"/>
</dbReference>
<evidence type="ECO:0000256" key="3">
    <source>
        <dbReference type="ARBA" id="ARBA00023163"/>
    </source>
</evidence>
<dbReference type="SMART" id="SM00347">
    <property type="entry name" value="HTH_MARR"/>
    <property type="match status" value="1"/>
</dbReference>
<organism evidence="5 7">
    <name type="scientific">Methylobacterium oxalidis</name>
    <dbReference type="NCBI Taxonomy" id="944322"/>
    <lineage>
        <taxon>Bacteria</taxon>
        <taxon>Pseudomonadati</taxon>
        <taxon>Pseudomonadota</taxon>
        <taxon>Alphaproteobacteria</taxon>
        <taxon>Hyphomicrobiales</taxon>
        <taxon>Methylobacteriaceae</taxon>
        <taxon>Methylobacterium</taxon>
    </lineage>
</organism>
<reference evidence="6" key="4">
    <citation type="submission" date="2023-01" db="EMBL/GenBank/DDBJ databases">
        <title>Draft genome sequence of Methylobacterium oxalidis strain NBRC 107715.</title>
        <authorList>
            <person name="Sun Q."/>
            <person name="Mori K."/>
        </authorList>
    </citation>
    <scope>NUCLEOTIDE SEQUENCE</scope>
    <source>
        <strain evidence="6">NBRC 107715</strain>
    </source>
</reference>
<dbReference type="InterPro" id="IPR039422">
    <property type="entry name" value="MarR/SlyA-like"/>
</dbReference>
<keyword evidence="8" id="KW-1185">Reference proteome</keyword>
<dbReference type="RefSeq" id="WP_147027297.1">
    <property type="nucleotide sequence ID" value="NZ_BJZU01000077.1"/>
</dbReference>
<evidence type="ECO:0000256" key="2">
    <source>
        <dbReference type="ARBA" id="ARBA00023125"/>
    </source>
</evidence>